<accession>B4FEE0</accession>
<organism evidence="2">
    <name type="scientific">Zea mays</name>
    <name type="common">Maize</name>
    <dbReference type="NCBI Taxonomy" id="4577"/>
    <lineage>
        <taxon>Eukaryota</taxon>
        <taxon>Viridiplantae</taxon>
        <taxon>Streptophyta</taxon>
        <taxon>Embryophyta</taxon>
        <taxon>Tracheophyta</taxon>
        <taxon>Spermatophyta</taxon>
        <taxon>Magnoliopsida</taxon>
        <taxon>Liliopsida</taxon>
        <taxon>Poales</taxon>
        <taxon>Poaceae</taxon>
        <taxon>PACMAD clade</taxon>
        <taxon>Panicoideae</taxon>
        <taxon>Andropogonodae</taxon>
        <taxon>Andropogoneae</taxon>
        <taxon>Tripsacinae</taxon>
        <taxon>Zea</taxon>
    </lineage>
</organism>
<sequence>MDHEPKDAVPPRDAGSPRHARVGDEAVRQPGQRAEVRLERLGEQPHGIVERDDEGDVVQHVDPLAARGEAERWPRERELGEVDGEPRPRGLLQEGPVARGVDGRQHHRGTSAVAGDEARQVQHGEQVALRQHRHEHEVRRCCSHGTRTDVAFSQFYSIEHIRYSLYRRWYILVSHV</sequence>
<feature type="compositionally biased region" description="Basic and acidic residues" evidence="1">
    <location>
        <begin position="1"/>
        <end position="10"/>
    </location>
</feature>
<evidence type="ECO:0000256" key="1">
    <source>
        <dbReference type="SAM" id="MobiDB-lite"/>
    </source>
</evidence>
<name>B4FEE0_MAIZE</name>
<dbReference type="AlphaFoldDB" id="B4FEE0"/>
<reference evidence="2" key="1">
    <citation type="journal article" date="2009" name="PLoS Genet.">
        <title>Sequencing, mapping, and analysis of 27,455 maize full-length cDNAs.</title>
        <authorList>
            <person name="Soderlund C."/>
            <person name="Descour A."/>
            <person name="Kudrna D."/>
            <person name="Bomhoff M."/>
            <person name="Boyd L."/>
            <person name="Currie J."/>
            <person name="Angelova A."/>
            <person name="Collura K."/>
            <person name="Wissotski M."/>
            <person name="Ashley E."/>
            <person name="Morrow D."/>
            <person name="Fernandes J."/>
            <person name="Walbot V."/>
            <person name="Yu Y."/>
        </authorList>
    </citation>
    <scope>NUCLEOTIDE SEQUENCE</scope>
    <source>
        <strain evidence="2">B73</strain>
    </source>
</reference>
<feature type="compositionally biased region" description="Basic and acidic residues" evidence="1">
    <location>
        <begin position="68"/>
        <end position="88"/>
    </location>
</feature>
<dbReference type="EMBL" id="BT035478">
    <property type="protein sequence ID" value="ACF80483.1"/>
    <property type="molecule type" value="mRNA"/>
</dbReference>
<proteinExistence type="evidence at transcript level"/>
<feature type="region of interest" description="Disordered" evidence="1">
    <location>
        <begin position="1"/>
        <end position="104"/>
    </location>
</feature>
<protein>
    <submittedName>
        <fullName evidence="2">Uncharacterized protein</fullName>
    </submittedName>
</protein>
<feature type="compositionally biased region" description="Basic and acidic residues" evidence="1">
    <location>
        <begin position="34"/>
        <end position="43"/>
    </location>
</feature>
<evidence type="ECO:0000313" key="2">
    <source>
        <dbReference type="EMBL" id="ACF80483.1"/>
    </source>
</evidence>